<gene>
    <name evidence="7" type="ORF">G5575_15130</name>
</gene>
<sequence>MAELAADVVIIGAGPTGAAAAWRLASQGISVIILDRGHWFDYQAADRDSSDWEFRRSAALHANPNIRRAPDDYPVDDSETPIKPMIGNGVGGSSIFWSAHVPRFRPEDFRTRTLDGVGDDWPISYADLERHYELLDERWGSPVFPVIPPQFLREPDH</sequence>
<keyword evidence="3" id="KW-0274">FAD</keyword>
<evidence type="ECO:0000256" key="2">
    <source>
        <dbReference type="ARBA" id="ARBA00022630"/>
    </source>
</evidence>
<evidence type="ECO:0000256" key="3">
    <source>
        <dbReference type="ARBA" id="ARBA00022827"/>
    </source>
</evidence>
<organism evidence="7 8">
    <name type="scientific">Devosia aurantiaca</name>
    <dbReference type="NCBI Taxonomy" id="2714858"/>
    <lineage>
        <taxon>Bacteria</taxon>
        <taxon>Pseudomonadati</taxon>
        <taxon>Pseudomonadota</taxon>
        <taxon>Alphaproteobacteria</taxon>
        <taxon>Hyphomicrobiales</taxon>
        <taxon>Devosiaceae</taxon>
        <taxon>Devosia</taxon>
    </lineage>
</organism>
<dbReference type="GO" id="GO:0016491">
    <property type="term" value="F:oxidoreductase activity"/>
    <property type="evidence" value="ECO:0007669"/>
    <property type="project" value="UniProtKB-KW"/>
</dbReference>
<dbReference type="RefSeq" id="WP_164535056.1">
    <property type="nucleotide sequence ID" value="NZ_JAALFG010000003.1"/>
</dbReference>
<dbReference type="Gene3D" id="3.50.50.60">
    <property type="entry name" value="FAD/NAD(P)-binding domain"/>
    <property type="match status" value="1"/>
</dbReference>
<reference evidence="7 8" key="1">
    <citation type="submission" date="2020-02" db="EMBL/GenBank/DDBJ databases">
        <authorList>
            <person name="Khan S.A."/>
            <person name="Jeon C.O."/>
            <person name="Chun B.H."/>
        </authorList>
    </citation>
    <scope>NUCLEOTIDE SEQUENCE [LARGE SCALE GENOMIC DNA]</scope>
    <source>
        <strain evidence="7 8">H239</strain>
    </source>
</reference>
<keyword evidence="8" id="KW-1185">Reference proteome</keyword>
<evidence type="ECO:0000313" key="8">
    <source>
        <dbReference type="Proteomes" id="UP000474802"/>
    </source>
</evidence>
<accession>A0A6M1STX7</accession>
<feature type="region of interest" description="Disordered" evidence="5">
    <location>
        <begin position="66"/>
        <end position="86"/>
    </location>
</feature>
<dbReference type="AlphaFoldDB" id="A0A6M1STX7"/>
<evidence type="ECO:0000313" key="7">
    <source>
        <dbReference type="EMBL" id="NGP18812.1"/>
    </source>
</evidence>
<dbReference type="InterPro" id="IPR036188">
    <property type="entry name" value="FAD/NAD-bd_sf"/>
</dbReference>
<evidence type="ECO:0000256" key="5">
    <source>
        <dbReference type="SAM" id="MobiDB-lite"/>
    </source>
</evidence>
<evidence type="ECO:0000259" key="6">
    <source>
        <dbReference type="Pfam" id="PF01266"/>
    </source>
</evidence>
<name>A0A6M1STX7_9HYPH</name>
<keyword evidence="2" id="KW-0285">Flavoprotein</keyword>
<comment type="caution">
    <text evidence="7">The sequence shown here is derived from an EMBL/GenBank/DDBJ whole genome shotgun (WGS) entry which is preliminary data.</text>
</comment>
<dbReference type="PANTHER" id="PTHR46056:SF12">
    <property type="entry name" value="LONG-CHAIN-ALCOHOL OXIDASE"/>
    <property type="match status" value="1"/>
</dbReference>
<dbReference type="Proteomes" id="UP000474802">
    <property type="component" value="Unassembled WGS sequence"/>
</dbReference>
<feature type="domain" description="FAD dependent oxidoreductase" evidence="6">
    <location>
        <begin position="7"/>
        <end position="47"/>
    </location>
</feature>
<evidence type="ECO:0000256" key="1">
    <source>
        <dbReference type="ARBA" id="ARBA00010790"/>
    </source>
</evidence>
<keyword evidence="4" id="KW-0560">Oxidoreductase</keyword>
<reference evidence="7 8" key="2">
    <citation type="submission" date="2020-03" db="EMBL/GenBank/DDBJ databases">
        <title>Devosia chinhatensis sp. nov., isolated from a hexachlorocyclohexane (HCH) dump site in India.</title>
        <authorList>
            <person name="Kumar M."/>
            <person name="Lal R."/>
        </authorList>
    </citation>
    <scope>NUCLEOTIDE SEQUENCE [LARGE SCALE GENOMIC DNA]</scope>
    <source>
        <strain evidence="7 8">H239</strain>
    </source>
</reference>
<comment type="similarity">
    <text evidence="1">Belongs to the GMC oxidoreductase family.</text>
</comment>
<dbReference type="EMBL" id="JAALFG010000003">
    <property type="protein sequence ID" value="NGP18812.1"/>
    <property type="molecule type" value="Genomic_DNA"/>
</dbReference>
<dbReference type="InterPro" id="IPR006076">
    <property type="entry name" value="FAD-dep_OxRdtase"/>
</dbReference>
<proteinExistence type="inferred from homology"/>
<protein>
    <submittedName>
        <fullName evidence="7">GMC family oxidoreductase</fullName>
    </submittedName>
</protein>
<dbReference type="SUPFAM" id="SSF51905">
    <property type="entry name" value="FAD/NAD(P)-binding domain"/>
    <property type="match status" value="1"/>
</dbReference>
<dbReference type="PANTHER" id="PTHR46056">
    <property type="entry name" value="LONG-CHAIN-ALCOHOL OXIDASE"/>
    <property type="match status" value="1"/>
</dbReference>
<evidence type="ECO:0000256" key="4">
    <source>
        <dbReference type="ARBA" id="ARBA00023002"/>
    </source>
</evidence>
<dbReference type="Pfam" id="PF01266">
    <property type="entry name" value="DAO"/>
    <property type="match status" value="1"/>
</dbReference>